<reference evidence="9" key="1">
    <citation type="journal article" date="2019" name="Int. J. Syst. Evol. Microbiol.">
        <title>The Global Catalogue of Microorganisms (GCM) 10K type strain sequencing project: providing services to taxonomists for standard genome sequencing and annotation.</title>
        <authorList>
            <consortium name="The Broad Institute Genomics Platform"/>
            <consortium name="The Broad Institute Genome Sequencing Center for Infectious Disease"/>
            <person name="Wu L."/>
            <person name="Ma J."/>
        </authorList>
    </citation>
    <scope>NUCLEOTIDE SEQUENCE [LARGE SCALE GENOMIC DNA]</scope>
    <source>
        <strain evidence="9">CGMCC 1.15809</strain>
    </source>
</reference>
<dbReference type="EMBL" id="JBHSPW010000005">
    <property type="protein sequence ID" value="MFC5893664.1"/>
    <property type="molecule type" value="Genomic_DNA"/>
</dbReference>
<evidence type="ECO:0000256" key="3">
    <source>
        <dbReference type="ARBA" id="ARBA00022982"/>
    </source>
</evidence>
<dbReference type="Pfam" id="PF00085">
    <property type="entry name" value="Thioredoxin"/>
    <property type="match status" value="1"/>
</dbReference>
<evidence type="ECO:0000256" key="6">
    <source>
        <dbReference type="PIRNR" id="PIRNR000077"/>
    </source>
</evidence>
<dbReference type="Proteomes" id="UP001596241">
    <property type="component" value="Unassembled WGS sequence"/>
</dbReference>
<evidence type="ECO:0000256" key="2">
    <source>
        <dbReference type="ARBA" id="ARBA00022448"/>
    </source>
</evidence>
<dbReference type="PROSITE" id="PS51352">
    <property type="entry name" value="THIOREDOXIN_2"/>
    <property type="match status" value="1"/>
</dbReference>
<evidence type="ECO:0000313" key="9">
    <source>
        <dbReference type="Proteomes" id="UP001596241"/>
    </source>
</evidence>
<dbReference type="SUPFAM" id="SSF52833">
    <property type="entry name" value="Thioredoxin-like"/>
    <property type="match status" value="1"/>
</dbReference>
<keyword evidence="9" id="KW-1185">Reference proteome</keyword>
<dbReference type="RefSeq" id="WP_345091125.1">
    <property type="nucleotide sequence ID" value="NZ_BAAAWG010000019.1"/>
</dbReference>
<keyword evidence="2" id="KW-0813">Transport</keyword>
<dbReference type="InterPro" id="IPR005746">
    <property type="entry name" value="Thioredoxin"/>
</dbReference>
<evidence type="ECO:0000256" key="1">
    <source>
        <dbReference type="ARBA" id="ARBA00008987"/>
    </source>
</evidence>
<accession>A0ABW1FL56</accession>
<dbReference type="CDD" id="cd02947">
    <property type="entry name" value="TRX_family"/>
    <property type="match status" value="1"/>
</dbReference>
<evidence type="ECO:0000259" key="7">
    <source>
        <dbReference type="PROSITE" id="PS51352"/>
    </source>
</evidence>
<organism evidence="8 9">
    <name type="scientific">Streptomyces ramulosus</name>
    <dbReference type="NCBI Taxonomy" id="47762"/>
    <lineage>
        <taxon>Bacteria</taxon>
        <taxon>Bacillati</taxon>
        <taxon>Actinomycetota</taxon>
        <taxon>Actinomycetes</taxon>
        <taxon>Kitasatosporales</taxon>
        <taxon>Streptomycetaceae</taxon>
        <taxon>Streptomyces</taxon>
    </lineage>
</organism>
<keyword evidence="4" id="KW-1015">Disulfide bond</keyword>
<dbReference type="PIRSF" id="PIRSF000077">
    <property type="entry name" value="Thioredoxin"/>
    <property type="match status" value="1"/>
</dbReference>
<dbReference type="InterPro" id="IPR036249">
    <property type="entry name" value="Thioredoxin-like_sf"/>
</dbReference>
<dbReference type="PANTHER" id="PTHR45663">
    <property type="entry name" value="GEO12009P1"/>
    <property type="match status" value="1"/>
</dbReference>
<dbReference type="Gene3D" id="3.40.30.10">
    <property type="entry name" value="Glutaredoxin"/>
    <property type="match status" value="1"/>
</dbReference>
<dbReference type="PRINTS" id="PR00421">
    <property type="entry name" value="THIOREDOXIN"/>
</dbReference>
<comment type="similarity">
    <text evidence="1 6">Belongs to the thioredoxin family.</text>
</comment>
<feature type="domain" description="Thioredoxin" evidence="7">
    <location>
        <begin position="1"/>
        <end position="113"/>
    </location>
</feature>
<dbReference type="PANTHER" id="PTHR45663:SF11">
    <property type="entry name" value="GEO12009P1"/>
    <property type="match status" value="1"/>
</dbReference>
<proteinExistence type="inferred from homology"/>
<comment type="caution">
    <text evidence="8">The sequence shown here is derived from an EMBL/GenBank/DDBJ whole genome shotgun (WGS) entry which is preliminary data.</text>
</comment>
<dbReference type="InterPro" id="IPR013766">
    <property type="entry name" value="Thioredoxin_domain"/>
</dbReference>
<evidence type="ECO:0000313" key="8">
    <source>
        <dbReference type="EMBL" id="MFC5893664.1"/>
    </source>
</evidence>
<evidence type="ECO:0000256" key="4">
    <source>
        <dbReference type="ARBA" id="ARBA00023157"/>
    </source>
</evidence>
<sequence>MPALFSRPVDAVTEQTFPERVLRSQRPVLVQFWATWCRPCRMVTPHVEQLAAERSPGLDVVKADLDEEPGLAMELGITSVPAFVVFSGGRPVGSWVGAAPKKALERKLDSILQATK</sequence>
<gene>
    <name evidence="8" type="ORF">ACFP3M_12625</name>
</gene>
<evidence type="ECO:0000256" key="5">
    <source>
        <dbReference type="ARBA" id="ARBA00023284"/>
    </source>
</evidence>
<keyword evidence="5" id="KW-0676">Redox-active center</keyword>
<protein>
    <recommendedName>
        <fullName evidence="6">Thioredoxin</fullName>
    </recommendedName>
</protein>
<name>A0ABW1FL56_9ACTN</name>
<keyword evidence="3" id="KW-0249">Electron transport</keyword>